<dbReference type="Pfam" id="PF00646">
    <property type="entry name" value="F-box"/>
    <property type="match status" value="1"/>
</dbReference>
<organism evidence="2">
    <name type="scientific">Salvia splendens</name>
    <name type="common">Scarlet sage</name>
    <dbReference type="NCBI Taxonomy" id="180675"/>
    <lineage>
        <taxon>Eukaryota</taxon>
        <taxon>Viridiplantae</taxon>
        <taxon>Streptophyta</taxon>
        <taxon>Embryophyta</taxon>
        <taxon>Tracheophyta</taxon>
        <taxon>Spermatophyta</taxon>
        <taxon>Magnoliopsida</taxon>
        <taxon>eudicotyledons</taxon>
        <taxon>Gunneridae</taxon>
        <taxon>Pentapetalae</taxon>
        <taxon>asterids</taxon>
        <taxon>lamiids</taxon>
        <taxon>Lamiales</taxon>
        <taxon>Lamiaceae</taxon>
        <taxon>Nepetoideae</taxon>
        <taxon>Mentheae</taxon>
        <taxon>Salviinae</taxon>
        <taxon>Salvia</taxon>
        <taxon>Salvia subgen. Calosphace</taxon>
        <taxon>core Calosphace</taxon>
    </lineage>
</organism>
<comment type="caution">
    <text evidence="2">The sequence shown here is derived from an EMBL/GenBank/DDBJ whole genome shotgun (WGS) entry which is preliminary data.</text>
</comment>
<dbReference type="OrthoDB" id="1867629at2759"/>
<dbReference type="InterPro" id="IPR050796">
    <property type="entry name" value="SCF_F-box_component"/>
</dbReference>
<dbReference type="PANTHER" id="PTHR31672:SF13">
    <property type="entry name" value="F-BOX PROTEIN CPR30-LIKE"/>
    <property type="match status" value="1"/>
</dbReference>
<protein>
    <recommendedName>
        <fullName evidence="1">F-box domain-containing protein</fullName>
    </recommendedName>
</protein>
<dbReference type="PANTHER" id="PTHR31672">
    <property type="entry name" value="BNACNNG10540D PROTEIN"/>
    <property type="match status" value="1"/>
</dbReference>
<dbReference type="InterPro" id="IPR017451">
    <property type="entry name" value="F-box-assoc_interact_dom"/>
</dbReference>
<dbReference type="EMBL" id="PNBA02000631">
    <property type="protein sequence ID" value="KAG6383310.1"/>
    <property type="molecule type" value="Genomic_DNA"/>
</dbReference>
<dbReference type="AlphaFoldDB" id="A0A8X8VVT1"/>
<proteinExistence type="predicted"/>
<reference evidence="2" key="2">
    <citation type="submission" date="2020-08" db="EMBL/GenBank/DDBJ databases">
        <title>Plant Genome Project.</title>
        <authorList>
            <person name="Zhang R.-G."/>
        </authorList>
    </citation>
    <scope>NUCLEOTIDE SEQUENCE</scope>
    <source>
        <strain evidence="2">Huo1</strain>
        <tissue evidence="2">Leaf</tissue>
    </source>
</reference>
<dbReference type="Pfam" id="PF08268">
    <property type="entry name" value="FBA_3"/>
    <property type="match status" value="1"/>
</dbReference>
<dbReference type="SMART" id="SM00256">
    <property type="entry name" value="FBOX"/>
    <property type="match status" value="1"/>
</dbReference>
<evidence type="ECO:0000313" key="3">
    <source>
        <dbReference type="Proteomes" id="UP000298416"/>
    </source>
</evidence>
<accession>A0A8X8VVT1</accession>
<name>A0A8X8VVT1_SALSN</name>
<dbReference type="Proteomes" id="UP000298416">
    <property type="component" value="Unassembled WGS sequence"/>
</dbReference>
<dbReference type="InterPro" id="IPR001810">
    <property type="entry name" value="F-box_dom"/>
</dbReference>
<reference evidence="2" key="1">
    <citation type="submission" date="2018-01" db="EMBL/GenBank/DDBJ databases">
        <authorList>
            <person name="Mao J.F."/>
        </authorList>
    </citation>
    <scope>NUCLEOTIDE SEQUENCE</scope>
    <source>
        <strain evidence="2">Huo1</strain>
        <tissue evidence="2">Leaf</tissue>
    </source>
</reference>
<feature type="domain" description="F-box" evidence="1">
    <location>
        <begin position="1"/>
        <end position="40"/>
    </location>
</feature>
<evidence type="ECO:0000259" key="1">
    <source>
        <dbReference type="SMART" id="SM00256"/>
    </source>
</evidence>
<dbReference type="InterPro" id="IPR013187">
    <property type="entry name" value="F-box-assoc_dom_typ3"/>
</dbReference>
<dbReference type="NCBIfam" id="TIGR01640">
    <property type="entry name" value="F_box_assoc_1"/>
    <property type="match status" value="1"/>
</dbReference>
<keyword evidence="3" id="KW-1185">Reference proteome</keyword>
<evidence type="ECO:0000313" key="2">
    <source>
        <dbReference type="EMBL" id="KAG6383310.1"/>
    </source>
</evidence>
<gene>
    <name evidence="2" type="ORF">SASPL_156941</name>
</gene>
<sequence length="362" mass="42338">MNIDVVFEILLHLPVRSLFRFRAVCKLWCYDIDSPHFIKLHTLLRRNNYIKDEEVYLRFISTYVDNSRNLKSISINLLGNGKKLLMSHKFPVYDLILSWAVKGLVCLSSPLGKSQVAICNPFLGQFKILPLPPYTSAQSSYHLDRVGLGFDEYYKVVHLRQCNSQRCLLARLYSERTNSWSNLDIDQDLVIQSPIKSWCKNGSFVHWEGRRGIYYKKIIVSFDMKNEEFRTTSISSLMGDEVFYYSSGFRVLAKSDFSFVILVFDRQRLKVYESSGEGSELVWNNVSNVELKPFWRRKILESDDIPIWRNDDRVVVRGSKYREVILYDYHARKLIRRFNIHTSSSSTSPDDIIEYEGSLISP</sequence>